<dbReference type="NCBIfam" id="TIGR01414">
    <property type="entry name" value="autotrans_barl"/>
    <property type="match status" value="1"/>
</dbReference>
<evidence type="ECO:0000313" key="3">
    <source>
        <dbReference type="EMBL" id="VVD72676.1"/>
    </source>
</evidence>
<keyword evidence="1" id="KW-0732">Signal</keyword>
<dbReference type="AlphaFoldDB" id="A0A5E4S9Y0"/>
<proteinExistence type="predicted"/>
<sequence>MLVRTRGMSTVRPLKPSAIALACLLCVGLASGQLEAQTLPATALSVGNGRSLTYTDGSMNVSTAVRVSSTGGNSASLTFAPASAMSVTSPTNTAIQVGASGAGSFSSFTINSSSGYGVAIAGIGNFSFGVVVSGTNGGQSTADLGTGTTITTSGGSGGAGLWATTGGTITGNAVTINTMGPSAQGAGAVGGGAISLTNASITTTGASSYGLLNRASHGAYEGTAALSYRNGTITTSGASAHGVDAEGNGGTVLHNTTISTSGNGAYGIRLVDSDFGSVSTGSPEVTISSDAGGTPSTVTTSGANAHAVMLVNLFTGDTATLTASGTTFHAQGSGAYGMYLTGVTGSNEIVTLNGSTVRSDQSDAIHVTGPNGTITLTSGASLIAGPGASALNVNAGGTSAGNVALSSDASTLTGTILTDAVSTAQVALRNGSVWNVTGNSNMTTLENTASMIKVLSTAGQTSQPTLASSYSSITTTGNYTGNNGTLALNTYLNAGGALSNQFTDRLLIGGNATGTTLVDVRAVDASPGPVATYQAHLNRGLLGAPPAHLFSATDGISIIQVAGTSSQNAFVLKNGYVTAENLPFQYHLYAYGPGSEYGAASPGQSLVGATGTFWDYRLQTAFVDPGGEVEPDPDPVDPSVPEPIPPNARPEVVPQVAAYLSAPMALLYAGLVDIDTLHRRLGEIRDDRDLGRDSGDSEAFVRVYGGHFNYRSNRTFQQYGYNADGDYSAVQFGGNLFKRRNEDGLWRFGVAGAIGWLHFEPDAVDGYSSGAGNTYRISGYATYQSTQGWYVDNVLSFGWFDGRVSTNAHATASDLKGRDVALSVEAGYPFGIGAGLQLEPQVQLVGQHVGFNNQVDADDLAVNIGSQNQLLGRVGMRLTRAFEVGKGRVTPYVAVDYLHAFTDGTHVNVGGVDFISGKLGDAVRLSIGANATMSERMSLYGRASWSKDIGNAGIRGWLLNVGARFLF</sequence>
<dbReference type="CDD" id="cd01344">
    <property type="entry name" value="PL2_Passenger_AT"/>
    <property type="match status" value="1"/>
</dbReference>
<feature type="domain" description="Autotransporter" evidence="2">
    <location>
        <begin position="692"/>
        <end position="967"/>
    </location>
</feature>
<keyword evidence="4" id="KW-1185">Reference proteome</keyword>
<reference evidence="3 4" key="1">
    <citation type="submission" date="2019-08" db="EMBL/GenBank/DDBJ databases">
        <authorList>
            <person name="Peeters C."/>
        </authorList>
    </citation>
    <scope>NUCLEOTIDE SEQUENCE [LARGE SCALE GENOMIC DNA]</scope>
    <source>
        <strain evidence="3 4">LMG 31114</strain>
    </source>
</reference>
<dbReference type="PROSITE" id="PS51208">
    <property type="entry name" value="AUTOTRANSPORTER"/>
    <property type="match status" value="1"/>
</dbReference>
<dbReference type="InterPro" id="IPR011050">
    <property type="entry name" value="Pectin_lyase_fold/virulence"/>
</dbReference>
<dbReference type="OrthoDB" id="8613264at2"/>
<feature type="chain" id="PRO_5022685133" evidence="1">
    <location>
        <begin position="37"/>
        <end position="967"/>
    </location>
</feature>
<dbReference type="EMBL" id="CABPSK010000001">
    <property type="protein sequence ID" value="VVD72676.1"/>
    <property type="molecule type" value="Genomic_DNA"/>
</dbReference>
<dbReference type="Proteomes" id="UP000366945">
    <property type="component" value="Unassembled WGS sequence"/>
</dbReference>
<accession>A0A5E4S9Y0</accession>
<name>A0A5E4S9Y0_9BURK</name>
<protein>
    <submittedName>
        <fullName evidence="3">Adhesin BmaC autotransporter</fullName>
    </submittedName>
</protein>
<dbReference type="SMART" id="SM00869">
    <property type="entry name" value="Autotransporter"/>
    <property type="match status" value="1"/>
</dbReference>
<evidence type="ECO:0000259" key="2">
    <source>
        <dbReference type="PROSITE" id="PS51208"/>
    </source>
</evidence>
<feature type="signal peptide" evidence="1">
    <location>
        <begin position="1"/>
        <end position="36"/>
    </location>
</feature>
<dbReference type="Pfam" id="PF03797">
    <property type="entry name" value="Autotransporter"/>
    <property type="match status" value="1"/>
</dbReference>
<dbReference type="InterPro" id="IPR012332">
    <property type="entry name" value="Autotransporter_pectin_lyase_C"/>
</dbReference>
<dbReference type="Gene3D" id="2.40.128.130">
    <property type="entry name" value="Autotransporter beta-domain"/>
    <property type="match status" value="1"/>
</dbReference>
<dbReference type="SUPFAM" id="SSF51126">
    <property type="entry name" value="Pectin lyase-like"/>
    <property type="match status" value="1"/>
</dbReference>
<dbReference type="InterPro" id="IPR043990">
    <property type="entry name" value="AC_1"/>
</dbReference>
<dbReference type="InterPro" id="IPR006315">
    <property type="entry name" value="OM_autotransptr_brl_dom"/>
</dbReference>
<organism evidence="3 4">
    <name type="scientific">Pandoraea pneumonica</name>
    <dbReference type="NCBI Taxonomy" id="2508299"/>
    <lineage>
        <taxon>Bacteria</taxon>
        <taxon>Pseudomonadati</taxon>
        <taxon>Pseudomonadota</taxon>
        <taxon>Betaproteobacteria</taxon>
        <taxon>Burkholderiales</taxon>
        <taxon>Burkholderiaceae</taxon>
        <taxon>Pandoraea</taxon>
    </lineage>
</organism>
<gene>
    <name evidence="3" type="primary">bmaC_2</name>
    <name evidence="3" type="ORF">PPN31114_00690</name>
</gene>
<dbReference type="SUPFAM" id="SSF103515">
    <property type="entry name" value="Autotransporter"/>
    <property type="match status" value="1"/>
</dbReference>
<dbReference type="Pfam" id="PF18883">
    <property type="entry name" value="AC_1"/>
    <property type="match status" value="1"/>
</dbReference>
<evidence type="ECO:0000313" key="4">
    <source>
        <dbReference type="Proteomes" id="UP000366945"/>
    </source>
</evidence>
<dbReference type="GO" id="GO:0019867">
    <property type="term" value="C:outer membrane"/>
    <property type="evidence" value="ECO:0007669"/>
    <property type="project" value="InterPro"/>
</dbReference>
<dbReference type="InterPro" id="IPR005546">
    <property type="entry name" value="Autotransporte_beta"/>
</dbReference>
<dbReference type="Gene3D" id="2.160.20.20">
    <property type="match status" value="1"/>
</dbReference>
<dbReference type="InterPro" id="IPR036709">
    <property type="entry name" value="Autotransporte_beta_dom_sf"/>
</dbReference>
<evidence type="ECO:0000256" key="1">
    <source>
        <dbReference type="SAM" id="SignalP"/>
    </source>
</evidence>